<evidence type="ECO:0000256" key="1">
    <source>
        <dbReference type="SAM" id="MobiDB-lite"/>
    </source>
</evidence>
<organism evidence="2 3">
    <name type="scientific">Cirrhinus mrigala</name>
    <name type="common">Mrigala</name>
    <dbReference type="NCBI Taxonomy" id="683832"/>
    <lineage>
        <taxon>Eukaryota</taxon>
        <taxon>Metazoa</taxon>
        <taxon>Chordata</taxon>
        <taxon>Craniata</taxon>
        <taxon>Vertebrata</taxon>
        <taxon>Euteleostomi</taxon>
        <taxon>Actinopterygii</taxon>
        <taxon>Neopterygii</taxon>
        <taxon>Teleostei</taxon>
        <taxon>Ostariophysi</taxon>
        <taxon>Cypriniformes</taxon>
        <taxon>Cyprinidae</taxon>
        <taxon>Labeoninae</taxon>
        <taxon>Labeonini</taxon>
        <taxon>Cirrhinus</taxon>
    </lineage>
</organism>
<sequence>TIFEINSNNKSTASEVMRAKRSRDDRLVDKFSKARAERIVESTASSIIRTEPQNNEDEQEDDELQ</sequence>
<evidence type="ECO:0000313" key="3">
    <source>
        <dbReference type="Proteomes" id="UP001529510"/>
    </source>
</evidence>
<feature type="non-terminal residue" evidence="2">
    <location>
        <position position="1"/>
    </location>
</feature>
<keyword evidence="3" id="KW-1185">Reference proteome</keyword>
<gene>
    <name evidence="2" type="ORF">M9458_010583</name>
</gene>
<feature type="compositionally biased region" description="Polar residues" evidence="1">
    <location>
        <begin position="42"/>
        <end position="52"/>
    </location>
</feature>
<accession>A0ABD0R1G2</accession>
<feature type="region of interest" description="Disordered" evidence="1">
    <location>
        <begin position="40"/>
        <end position="65"/>
    </location>
</feature>
<evidence type="ECO:0000313" key="2">
    <source>
        <dbReference type="EMBL" id="KAL0192287.1"/>
    </source>
</evidence>
<dbReference type="AlphaFoldDB" id="A0ABD0R1G2"/>
<dbReference type="EMBL" id="JAMKFB020000005">
    <property type="protein sequence ID" value="KAL0192287.1"/>
    <property type="molecule type" value="Genomic_DNA"/>
</dbReference>
<proteinExistence type="predicted"/>
<dbReference type="Proteomes" id="UP001529510">
    <property type="component" value="Unassembled WGS sequence"/>
</dbReference>
<protein>
    <submittedName>
        <fullName evidence="2">Uncharacterized protein</fullName>
    </submittedName>
</protein>
<name>A0ABD0R1G2_CIRMR</name>
<feature type="non-terminal residue" evidence="2">
    <location>
        <position position="65"/>
    </location>
</feature>
<comment type="caution">
    <text evidence="2">The sequence shown here is derived from an EMBL/GenBank/DDBJ whole genome shotgun (WGS) entry which is preliminary data.</text>
</comment>
<reference evidence="2 3" key="1">
    <citation type="submission" date="2024-05" db="EMBL/GenBank/DDBJ databases">
        <title>Genome sequencing and assembly of Indian major carp, Cirrhinus mrigala (Hamilton, 1822).</title>
        <authorList>
            <person name="Mohindra V."/>
            <person name="Chowdhury L.M."/>
            <person name="Lal K."/>
            <person name="Jena J.K."/>
        </authorList>
    </citation>
    <scope>NUCLEOTIDE SEQUENCE [LARGE SCALE GENOMIC DNA]</scope>
    <source>
        <strain evidence="2">CM1030</strain>
        <tissue evidence="2">Blood</tissue>
    </source>
</reference>
<feature type="compositionally biased region" description="Acidic residues" evidence="1">
    <location>
        <begin position="54"/>
        <end position="65"/>
    </location>
</feature>